<dbReference type="InterPro" id="IPR029063">
    <property type="entry name" value="SAM-dependent_MTases_sf"/>
</dbReference>
<dbReference type="InterPro" id="IPR036388">
    <property type="entry name" value="WH-like_DNA-bd_sf"/>
</dbReference>
<keyword evidence="1 6" id="KW-0489">Methyltransferase</keyword>
<evidence type="ECO:0000256" key="3">
    <source>
        <dbReference type="ARBA" id="ARBA00022691"/>
    </source>
</evidence>
<dbReference type="Gene3D" id="3.40.50.150">
    <property type="entry name" value="Vaccinia Virus protein VP39"/>
    <property type="match status" value="1"/>
</dbReference>
<dbReference type="EMBL" id="JAUSUK010000002">
    <property type="protein sequence ID" value="MDQ0327412.1"/>
    <property type="molecule type" value="Genomic_DNA"/>
</dbReference>
<evidence type="ECO:0000259" key="4">
    <source>
        <dbReference type="Pfam" id="PF00891"/>
    </source>
</evidence>
<dbReference type="Gene3D" id="1.10.10.10">
    <property type="entry name" value="Winged helix-like DNA-binding domain superfamily/Winged helix DNA-binding domain"/>
    <property type="match status" value="1"/>
</dbReference>
<dbReference type="PROSITE" id="PS51683">
    <property type="entry name" value="SAM_OMT_II"/>
    <property type="match status" value="1"/>
</dbReference>
<keyword evidence="3" id="KW-0949">S-adenosyl-L-methionine</keyword>
<dbReference type="InterPro" id="IPR001077">
    <property type="entry name" value="COMT_C"/>
</dbReference>
<name>A0ABU0CEB8_9BRAD</name>
<dbReference type="InterPro" id="IPR036390">
    <property type="entry name" value="WH_DNA-bd_sf"/>
</dbReference>
<dbReference type="CDD" id="cd02440">
    <property type="entry name" value="AdoMet_MTases"/>
    <property type="match status" value="1"/>
</dbReference>
<evidence type="ECO:0000256" key="1">
    <source>
        <dbReference type="ARBA" id="ARBA00022603"/>
    </source>
</evidence>
<gene>
    <name evidence="6" type="ORF">J2R99_003281</name>
</gene>
<dbReference type="Proteomes" id="UP001230253">
    <property type="component" value="Unassembled WGS sequence"/>
</dbReference>
<reference evidence="6 7" key="1">
    <citation type="submission" date="2023-07" db="EMBL/GenBank/DDBJ databases">
        <title>Genomic Encyclopedia of Type Strains, Phase IV (KMG-IV): sequencing the most valuable type-strain genomes for metagenomic binning, comparative biology and taxonomic classification.</title>
        <authorList>
            <person name="Goeker M."/>
        </authorList>
    </citation>
    <scope>NUCLEOTIDE SEQUENCE [LARGE SCALE GENOMIC DNA]</scope>
    <source>
        <strain evidence="6 7">DSM 11549</strain>
    </source>
</reference>
<dbReference type="SUPFAM" id="SSF46785">
    <property type="entry name" value="Winged helix' DNA-binding domain"/>
    <property type="match status" value="1"/>
</dbReference>
<dbReference type="InterPro" id="IPR012967">
    <property type="entry name" value="COMT_dimerisation"/>
</dbReference>
<keyword evidence="7" id="KW-1185">Reference proteome</keyword>
<dbReference type="EC" id="2.1.1.210" evidence="6"/>
<dbReference type="GO" id="GO:0032259">
    <property type="term" value="P:methylation"/>
    <property type="evidence" value="ECO:0007669"/>
    <property type="project" value="UniProtKB-KW"/>
</dbReference>
<evidence type="ECO:0000256" key="2">
    <source>
        <dbReference type="ARBA" id="ARBA00022679"/>
    </source>
</evidence>
<sequence length="400" mass="43315">MSPPEAAGNIEGNRVDRNKMNASELRASILDRVYALRDRLVGNKEFRERASRNLLTRPIAQHNARSLFDICAGFVYSQVLFACVRLDIFQILADGPQDLASLARRLKLEESEARRLLRAAASLGLVSVRGEGRYGLGTLGAAMVDNPGIAAMVEHHAHLYADLADPVALLRGEAKEKRLARYWAYAEAEDPRALPAESIDEYTALMGASQTMIAQEVLATNALATRRRLLDVGGGDGTFLMEVARRVPDLQLMLFDLPSVAARAETRFAQAGLSQRAAAVGGDFLRDPLPLGADVISLVRILHDHDDASVMTLLRAAHAALPRDGMLLIAEPMAPVPGRDAAAEAYFGFYLLAMGSGRPRSVGELQAMLREAGFGRSQQLGTPTPVLARALVAFRDEAPV</sequence>
<dbReference type="Pfam" id="PF08100">
    <property type="entry name" value="Dimerisation"/>
    <property type="match status" value="1"/>
</dbReference>
<proteinExistence type="predicted"/>
<dbReference type="PANTHER" id="PTHR43712:SF2">
    <property type="entry name" value="O-METHYLTRANSFERASE CICE"/>
    <property type="match status" value="1"/>
</dbReference>
<comment type="caution">
    <text evidence="6">The sequence shown here is derived from an EMBL/GenBank/DDBJ whole genome shotgun (WGS) entry which is preliminary data.</text>
</comment>
<protein>
    <submittedName>
        <fullName evidence="6">Demethylspheroidene O-methyltransferase</fullName>
        <ecNumber evidence="6">2.1.1.210</ecNumber>
    </submittedName>
</protein>
<dbReference type="InterPro" id="IPR016461">
    <property type="entry name" value="COMT-like"/>
</dbReference>
<organism evidence="6 7">
    <name type="scientific">Rhodopseudomonas julia</name>
    <dbReference type="NCBI Taxonomy" id="200617"/>
    <lineage>
        <taxon>Bacteria</taxon>
        <taxon>Pseudomonadati</taxon>
        <taxon>Pseudomonadota</taxon>
        <taxon>Alphaproteobacteria</taxon>
        <taxon>Hyphomicrobiales</taxon>
        <taxon>Nitrobacteraceae</taxon>
        <taxon>Rhodopseudomonas</taxon>
    </lineage>
</organism>
<accession>A0ABU0CEB8</accession>
<evidence type="ECO:0000259" key="5">
    <source>
        <dbReference type="Pfam" id="PF08100"/>
    </source>
</evidence>
<keyword evidence="2 6" id="KW-0808">Transferase</keyword>
<dbReference type="Pfam" id="PF00891">
    <property type="entry name" value="Methyltransf_2"/>
    <property type="match status" value="1"/>
</dbReference>
<evidence type="ECO:0000313" key="7">
    <source>
        <dbReference type="Proteomes" id="UP001230253"/>
    </source>
</evidence>
<evidence type="ECO:0000313" key="6">
    <source>
        <dbReference type="EMBL" id="MDQ0327412.1"/>
    </source>
</evidence>
<dbReference type="SUPFAM" id="SSF53335">
    <property type="entry name" value="S-adenosyl-L-methionine-dependent methyltransferases"/>
    <property type="match status" value="1"/>
</dbReference>
<feature type="domain" description="O-methyltransferase dimerisation" evidence="5">
    <location>
        <begin position="69"/>
        <end position="144"/>
    </location>
</feature>
<feature type="domain" description="O-methyltransferase C-terminal" evidence="4">
    <location>
        <begin position="198"/>
        <end position="374"/>
    </location>
</feature>
<dbReference type="PANTHER" id="PTHR43712">
    <property type="entry name" value="PUTATIVE (AFU_ORTHOLOGUE AFUA_4G14580)-RELATED"/>
    <property type="match status" value="1"/>
</dbReference>
<dbReference type="GO" id="GO:0043803">
    <property type="term" value="F:hydroxyneurosporene-O-methyltransferase activity"/>
    <property type="evidence" value="ECO:0007669"/>
    <property type="project" value="UniProtKB-EC"/>
</dbReference>